<feature type="transmembrane region" description="Helical" evidence="6">
    <location>
        <begin position="266"/>
        <end position="287"/>
    </location>
</feature>
<dbReference type="GO" id="GO:0005886">
    <property type="term" value="C:plasma membrane"/>
    <property type="evidence" value="ECO:0007669"/>
    <property type="project" value="UniProtKB-SubCell"/>
</dbReference>
<feature type="transmembrane region" description="Helical" evidence="6">
    <location>
        <begin position="368"/>
        <end position="392"/>
    </location>
</feature>
<evidence type="ECO:0000313" key="7">
    <source>
        <dbReference type="EMBL" id="VAW22384.1"/>
    </source>
</evidence>
<evidence type="ECO:0000256" key="2">
    <source>
        <dbReference type="ARBA" id="ARBA00022475"/>
    </source>
</evidence>
<dbReference type="InterPro" id="IPR050367">
    <property type="entry name" value="APC_superfamily"/>
</dbReference>
<dbReference type="EMBL" id="UOEO01000200">
    <property type="protein sequence ID" value="VAW22384.1"/>
    <property type="molecule type" value="Genomic_DNA"/>
</dbReference>
<protein>
    <submittedName>
        <fullName evidence="7">Uncharacterized amino acid permease, GabP family</fullName>
    </submittedName>
</protein>
<dbReference type="PIRSF" id="PIRSF006060">
    <property type="entry name" value="AA_transporter"/>
    <property type="match status" value="1"/>
</dbReference>
<feature type="transmembrane region" description="Helical" evidence="6">
    <location>
        <begin position="36"/>
        <end position="59"/>
    </location>
</feature>
<keyword evidence="4 6" id="KW-1133">Transmembrane helix</keyword>
<proteinExistence type="predicted"/>
<feature type="transmembrane region" description="Helical" evidence="6">
    <location>
        <begin position="7"/>
        <end position="30"/>
    </location>
</feature>
<evidence type="ECO:0000256" key="1">
    <source>
        <dbReference type="ARBA" id="ARBA00004651"/>
    </source>
</evidence>
<dbReference type="PANTHER" id="PTHR42770">
    <property type="entry name" value="AMINO ACID TRANSPORTER-RELATED"/>
    <property type="match status" value="1"/>
</dbReference>
<feature type="transmembrane region" description="Helical" evidence="6">
    <location>
        <begin position="323"/>
        <end position="356"/>
    </location>
</feature>
<feature type="transmembrane region" description="Helical" evidence="6">
    <location>
        <begin position="299"/>
        <end position="317"/>
    </location>
</feature>
<reference evidence="7" key="1">
    <citation type="submission" date="2018-06" db="EMBL/GenBank/DDBJ databases">
        <authorList>
            <person name="Zhirakovskaya E."/>
        </authorList>
    </citation>
    <scope>NUCLEOTIDE SEQUENCE</scope>
</reference>
<keyword evidence="2" id="KW-1003">Cell membrane</keyword>
<feature type="transmembrane region" description="Helical" evidence="6">
    <location>
        <begin position="185"/>
        <end position="203"/>
    </location>
</feature>
<keyword evidence="5 6" id="KW-0472">Membrane</keyword>
<evidence type="ECO:0000256" key="3">
    <source>
        <dbReference type="ARBA" id="ARBA00022692"/>
    </source>
</evidence>
<feature type="transmembrane region" description="Helical" evidence="6">
    <location>
        <begin position="398"/>
        <end position="417"/>
    </location>
</feature>
<feature type="transmembrane region" description="Helical" evidence="6">
    <location>
        <begin position="224"/>
        <end position="246"/>
    </location>
</feature>
<feature type="transmembrane region" description="Helical" evidence="6">
    <location>
        <begin position="153"/>
        <end position="173"/>
    </location>
</feature>
<organism evidence="7">
    <name type="scientific">hydrothermal vent metagenome</name>
    <dbReference type="NCBI Taxonomy" id="652676"/>
    <lineage>
        <taxon>unclassified sequences</taxon>
        <taxon>metagenomes</taxon>
        <taxon>ecological metagenomes</taxon>
    </lineage>
</organism>
<dbReference type="InterPro" id="IPR002293">
    <property type="entry name" value="AA/rel_permease1"/>
</dbReference>
<keyword evidence="3 6" id="KW-0812">Transmembrane</keyword>
<dbReference type="Gene3D" id="1.20.1740.10">
    <property type="entry name" value="Amino acid/polyamine transporter I"/>
    <property type="match status" value="1"/>
</dbReference>
<dbReference type="PANTHER" id="PTHR42770:SF11">
    <property type="entry name" value="INNER MEMBRANE TRANSPORT PROTEIN YBAT"/>
    <property type="match status" value="1"/>
</dbReference>
<feature type="transmembrane region" description="Helical" evidence="6">
    <location>
        <begin position="119"/>
        <end position="141"/>
    </location>
</feature>
<feature type="transmembrane region" description="Helical" evidence="6">
    <location>
        <begin position="91"/>
        <end position="113"/>
    </location>
</feature>
<accession>A0A3B0UQG2</accession>
<evidence type="ECO:0000256" key="4">
    <source>
        <dbReference type="ARBA" id="ARBA00022989"/>
    </source>
</evidence>
<dbReference type="GO" id="GO:0022857">
    <property type="term" value="F:transmembrane transporter activity"/>
    <property type="evidence" value="ECO:0007669"/>
    <property type="project" value="InterPro"/>
</dbReference>
<name>A0A3B0UQG2_9ZZZZ</name>
<gene>
    <name evidence="7" type="ORF">MNBD_ALPHA12-576</name>
</gene>
<dbReference type="AlphaFoldDB" id="A0A3B0UQG2"/>
<sequence>MHKSGKTVGFWSAVAMGVGAMVGAGIFALLGQAGAIAGSAVWLSFAAGGVIALLSGYSIGRLGARFPSSGGFVEYLVQGYGEGIFSGSISVLMYISALISVSLIARTFGAYAYELLPAGLPAIMVEVLAAGIVMVFMMVNLRGPGSMARVENIVVFLKMAALSVFAIAGIITMDPSRLSPALYPPVNMVFYSLAITFFAYEGFRIITNAAEDMPDPARTLPRAIITAIVLVMVLYIAVAFAVFGNLSLDEITKAQDYALAEAARPAFGMAGFIIMTLAALLSTSSAINASLYAVTNVTYRLALLGQLPSVFGMPISHSREGLIISSGLIMLMAVFFDLSAIAAIGAISTLMIHLIVHVGHMRILDKTGASVWLVLAAILVNLGAVVLSIIYLSGQRPILLAWIGGFFAIAFAIEIGLRAATGRVVKKRIGLNQKK</sequence>
<evidence type="ECO:0000256" key="5">
    <source>
        <dbReference type="ARBA" id="ARBA00023136"/>
    </source>
</evidence>
<comment type="subcellular location">
    <subcellularLocation>
        <location evidence="1">Cell membrane</location>
        <topology evidence="1">Multi-pass membrane protein</topology>
    </subcellularLocation>
</comment>
<dbReference type="Pfam" id="PF13520">
    <property type="entry name" value="AA_permease_2"/>
    <property type="match status" value="1"/>
</dbReference>
<evidence type="ECO:0000256" key="6">
    <source>
        <dbReference type="SAM" id="Phobius"/>
    </source>
</evidence>